<dbReference type="AlphaFoldDB" id="A0A7X6DKV3"/>
<evidence type="ECO:0000256" key="1">
    <source>
        <dbReference type="ARBA" id="ARBA00004651"/>
    </source>
</evidence>
<dbReference type="Pfam" id="PF00884">
    <property type="entry name" value="Sulfatase"/>
    <property type="match status" value="1"/>
</dbReference>
<comment type="caution">
    <text evidence="7">The sequence shown here is derived from an EMBL/GenBank/DDBJ whole genome shotgun (WGS) entry which is preliminary data.</text>
</comment>
<organism evidence="7 8">
    <name type="scientific">Ramlibacter lithotrophicus</name>
    <dbReference type="NCBI Taxonomy" id="2606681"/>
    <lineage>
        <taxon>Bacteria</taxon>
        <taxon>Pseudomonadati</taxon>
        <taxon>Pseudomonadota</taxon>
        <taxon>Betaproteobacteria</taxon>
        <taxon>Burkholderiales</taxon>
        <taxon>Comamonadaceae</taxon>
        <taxon>Ramlibacter</taxon>
    </lineage>
</organism>
<feature type="domain" description="Sulfatase N-terminal" evidence="6">
    <location>
        <begin position="11"/>
        <end position="161"/>
    </location>
</feature>
<protein>
    <submittedName>
        <fullName evidence="7">Sulfatase-like hydrolase/transferase</fullName>
    </submittedName>
</protein>
<proteinExistence type="predicted"/>
<keyword evidence="7" id="KW-0378">Hydrolase</keyword>
<gene>
    <name evidence="7" type="ORF">RAMLITH_24900</name>
</gene>
<dbReference type="RefSeq" id="WP_337786209.1">
    <property type="nucleotide sequence ID" value="NZ_VTOX01000014.1"/>
</dbReference>
<keyword evidence="7" id="KW-0808">Transferase</keyword>
<keyword evidence="5" id="KW-0472">Membrane</keyword>
<evidence type="ECO:0000259" key="6">
    <source>
        <dbReference type="Pfam" id="PF00884"/>
    </source>
</evidence>
<keyword evidence="4" id="KW-1133">Transmembrane helix</keyword>
<dbReference type="InterPro" id="IPR050448">
    <property type="entry name" value="OpgB/LTA_synthase_biosynth"/>
</dbReference>
<dbReference type="GO" id="GO:0016787">
    <property type="term" value="F:hydrolase activity"/>
    <property type="evidence" value="ECO:0007669"/>
    <property type="project" value="UniProtKB-KW"/>
</dbReference>
<evidence type="ECO:0000313" key="8">
    <source>
        <dbReference type="Proteomes" id="UP000521868"/>
    </source>
</evidence>
<keyword evidence="2" id="KW-1003">Cell membrane</keyword>
<evidence type="ECO:0000313" key="7">
    <source>
        <dbReference type="EMBL" id="NKE69057.1"/>
    </source>
</evidence>
<evidence type="ECO:0000256" key="4">
    <source>
        <dbReference type="ARBA" id="ARBA00022989"/>
    </source>
</evidence>
<dbReference type="EMBL" id="VTOX01000014">
    <property type="protein sequence ID" value="NKE69057.1"/>
    <property type="molecule type" value="Genomic_DNA"/>
</dbReference>
<accession>A0A7X6DKV3</accession>
<keyword evidence="8" id="KW-1185">Reference proteome</keyword>
<dbReference type="Proteomes" id="UP000521868">
    <property type="component" value="Unassembled WGS sequence"/>
</dbReference>
<dbReference type="GO" id="GO:0005886">
    <property type="term" value="C:plasma membrane"/>
    <property type="evidence" value="ECO:0007669"/>
    <property type="project" value="UniProtKB-SubCell"/>
</dbReference>
<dbReference type="PANTHER" id="PTHR47371:SF3">
    <property type="entry name" value="PHOSPHOGLYCEROL TRANSFERASE I"/>
    <property type="match status" value="1"/>
</dbReference>
<keyword evidence="3" id="KW-0812">Transmembrane</keyword>
<evidence type="ECO:0000256" key="5">
    <source>
        <dbReference type="ARBA" id="ARBA00023136"/>
    </source>
</evidence>
<evidence type="ECO:0000256" key="3">
    <source>
        <dbReference type="ARBA" id="ARBA00022692"/>
    </source>
</evidence>
<reference evidence="7 8" key="1">
    <citation type="journal article" date="2020" name="Nature">
        <title>Bacterial chemolithoautotrophy via manganese oxidation.</title>
        <authorList>
            <person name="Yu H."/>
            <person name="Leadbetter J.R."/>
        </authorList>
    </citation>
    <scope>NUCLEOTIDE SEQUENCE [LARGE SCALE GENOMIC DNA]</scope>
    <source>
        <strain evidence="7 8">RBP-1</strain>
    </source>
</reference>
<dbReference type="InterPro" id="IPR000917">
    <property type="entry name" value="Sulfatase_N"/>
</dbReference>
<evidence type="ECO:0000256" key="2">
    <source>
        <dbReference type="ARBA" id="ARBA00022475"/>
    </source>
</evidence>
<dbReference type="InterPro" id="IPR017850">
    <property type="entry name" value="Alkaline_phosphatase_core_sf"/>
</dbReference>
<dbReference type="Gene3D" id="3.40.720.10">
    <property type="entry name" value="Alkaline Phosphatase, subunit A"/>
    <property type="match status" value="1"/>
</dbReference>
<dbReference type="GO" id="GO:0016740">
    <property type="term" value="F:transferase activity"/>
    <property type="evidence" value="ECO:0007669"/>
    <property type="project" value="UniProtKB-KW"/>
</dbReference>
<dbReference type="SUPFAM" id="SSF53649">
    <property type="entry name" value="Alkaline phosphatase-like"/>
    <property type="match status" value="1"/>
</dbReference>
<sequence>MGPAFLPGAGCLSDILHGMGYRNVFLGGAPSSFAGKGRFLRDHHYDEVHGREEWERRGLPKEAFNFWGLFDEALYAQAKTRLAQLHRSGQPFNLTLLTLDTHNPDGFLSPGCRRRGVARFEALVECASDQLADFLRFIEQGGYLKDTNVVVIGDHLAVHNAVDATLRQARERRIYNRFIARDLPPKNTEVILPFDLFPSILEFIGIDVEGDRLGLGYSAFNAPATGRPDGRLVGLTLPSLAGSSSYGRLWSAPPAP</sequence>
<dbReference type="PANTHER" id="PTHR47371">
    <property type="entry name" value="LIPOTEICHOIC ACID SYNTHASE"/>
    <property type="match status" value="1"/>
</dbReference>
<comment type="subcellular location">
    <subcellularLocation>
        <location evidence="1">Cell membrane</location>
        <topology evidence="1">Multi-pass membrane protein</topology>
    </subcellularLocation>
</comment>
<name>A0A7X6DKV3_9BURK</name>